<evidence type="ECO:0000256" key="1">
    <source>
        <dbReference type="SAM" id="Phobius"/>
    </source>
</evidence>
<dbReference type="Proteomes" id="UP000775213">
    <property type="component" value="Unassembled WGS sequence"/>
</dbReference>
<evidence type="ECO:0000259" key="2">
    <source>
        <dbReference type="Pfam" id="PF23596"/>
    </source>
</evidence>
<keyword evidence="1" id="KW-0472">Membrane</keyword>
<feature type="transmembrane region" description="Helical" evidence="1">
    <location>
        <begin position="174"/>
        <end position="195"/>
    </location>
</feature>
<feature type="transmembrane region" description="Helical" evidence="1">
    <location>
        <begin position="78"/>
        <end position="101"/>
    </location>
</feature>
<dbReference type="Pfam" id="PF23596">
    <property type="entry name" value="DUF7138"/>
    <property type="match status" value="1"/>
</dbReference>
<evidence type="ECO:0000313" key="4">
    <source>
        <dbReference type="Proteomes" id="UP000775213"/>
    </source>
</evidence>
<sequence length="270" mass="31495">MVSSLVLASPALLCATSSRMIRSEVLDLTFVFASLYPSYHFHRHHRCRRWLSINLDSVIKLVLERTQALIKCYFDGFILAWLSVMLFHYLVVLPLAVWLLCLRLSSIVIFIEFYVIASHFADHRALVARDLCKDFEKLQLLDVSTRNNLDVVNRELVTAIIFFNGIKEVNVGNILMFSSIVYMIIKCLISLKLGIPLRQILTYLVRQNNIASSLEIYLKVRRNKLSDFAVIAKKRVCFILVFLKWFPIKCRKIHVKIFAKLFMFQEMRNT</sequence>
<keyword evidence="1" id="KW-0812">Transmembrane</keyword>
<evidence type="ECO:0000313" key="3">
    <source>
        <dbReference type="EMBL" id="KAH0470878.1"/>
    </source>
</evidence>
<accession>A0AAV7HSM5</accession>
<gene>
    <name evidence="3" type="ORF">IEQ34_000601</name>
</gene>
<dbReference type="EMBL" id="JAGFBR010000001">
    <property type="protein sequence ID" value="KAH0470878.1"/>
    <property type="molecule type" value="Genomic_DNA"/>
</dbReference>
<comment type="caution">
    <text evidence="3">The sequence shown here is derived from an EMBL/GenBank/DDBJ whole genome shotgun (WGS) entry which is preliminary data.</text>
</comment>
<proteinExistence type="predicted"/>
<keyword evidence="1" id="KW-1133">Transmembrane helix</keyword>
<dbReference type="AlphaFoldDB" id="A0AAV7HSM5"/>
<dbReference type="InterPro" id="IPR055562">
    <property type="entry name" value="DUF7138"/>
</dbReference>
<organism evidence="3 4">
    <name type="scientific">Dendrobium chrysotoxum</name>
    <name type="common">Orchid</name>
    <dbReference type="NCBI Taxonomy" id="161865"/>
    <lineage>
        <taxon>Eukaryota</taxon>
        <taxon>Viridiplantae</taxon>
        <taxon>Streptophyta</taxon>
        <taxon>Embryophyta</taxon>
        <taxon>Tracheophyta</taxon>
        <taxon>Spermatophyta</taxon>
        <taxon>Magnoliopsida</taxon>
        <taxon>Liliopsida</taxon>
        <taxon>Asparagales</taxon>
        <taxon>Orchidaceae</taxon>
        <taxon>Epidendroideae</taxon>
        <taxon>Malaxideae</taxon>
        <taxon>Dendrobiinae</taxon>
        <taxon>Dendrobium</taxon>
    </lineage>
</organism>
<name>A0AAV7HSM5_DENCH</name>
<feature type="domain" description="DUF7138" evidence="2">
    <location>
        <begin position="158"/>
        <end position="241"/>
    </location>
</feature>
<protein>
    <recommendedName>
        <fullName evidence="2">DUF7138 domain-containing protein</fullName>
    </recommendedName>
</protein>
<keyword evidence="4" id="KW-1185">Reference proteome</keyword>
<reference evidence="3 4" key="1">
    <citation type="journal article" date="2021" name="Hortic Res">
        <title>Chromosome-scale assembly of the Dendrobium chrysotoxum genome enhances the understanding of orchid evolution.</title>
        <authorList>
            <person name="Zhang Y."/>
            <person name="Zhang G.Q."/>
            <person name="Zhang D."/>
            <person name="Liu X.D."/>
            <person name="Xu X.Y."/>
            <person name="Sun W.H."/>
            <person name="Yu X."/>
            <person name="Zhu X."/>
            <person name="Wang Z.W."/>
            <person name="Zhao X."/>
            <person name="Zhong W.Y."/>
            <person name="Chen H."/>
            <person name="Yin W.L."/>
            <person name="Huang T."/>
            <person name="Niu S.C."/>
            <person name="Liu Z.J."/>
        </authorList>
    </citation>
    <scope>NUCLEOTIDE SEQUENCE [LARGE SCALE GENOMIC DNA]</scope>
    <source>
        <strain evidence="3">Lindl</strain>
    </source>
</reference>